<accession>A0A6F9XK22</accession>
<dbReference type="RefSeq" id="WP_172577202.1">
    <property type="nucleotide sequence ID" value="NZ_BLAM01000060.1"/>
</dbReference>
<name>A0A6F9XK22_9LACO</name>
<dbReference type="Proteomes" id="UP000494265">
    <property type="component" value="Unassembled WGS sequence"/>
</dbReference>
<proteinExistence type="predicted"/>
<organism evidence="1">
    <name type="scientific">Ligilactobacillus agilis</name>
    <dbReference type="NCBI Taxonomy" id="1601"/>
    <lineage>
        <taxon>Bacteria</taxon>
        <taxon>Bacillati</taxon>
        <taxon>Bacillota</taxon>
        <taxon>Bacilli</taxon>
        <taxon>Lactobacillales</taxon>
        <taxon>Lactobacillaceae</taxon>
        <taxon>Ligilactobacillus</taxon>
    </lineage>
</organism>
<protein>
    <submittedName>
        <fullName evidence="1">Uncharacterized protein</fullName>
    </submittedName>
</protein>
<dbReference type="EMBL" id="BLAM01000060">
    <property type="protein sequence ID" value="GET05602.1"/>
    <property type="molecule type" value="Genomic_DNA"/>
</dbReference>
<evidence type="ECO:0000313" key="1">
    <source>
        <dbReference type="EMBL" id="GET05602.1"/>
    </source>
</evidence>
<gene>
    <name evidence="1" type="ORF">SY212_06320</name>
</gene>
<sequence length="91" mass="10502">MKANLLLSGALLLMLISSLLLGQCLYYQFQIQLYRQISYESQARSIYNLARINRLQPKEQLQTNLGRAANQGDNYRITLKNGWIYTYPAAD</sequence>
<dbReference type="AlphaFoldDB" id="A0A6F9XK22"/>
<reference evidence="1" key="1">
    <citation type="submission" date="2019-10" db="EMBL/GenBank/DDBJ databases">
        <title>Lactobacillus agilis SY212 Whole Genome Sequencing Project.</title>
        <authorList>
            <person name="Suzuki S."/>
            <person name="Endo A."/>
            <person name="Maeno S."/>
            <person name="Shiwa Y."/>
            <person name="Matsutani M."/>
            <person name="Kajikawa A."/>
        </authorList>
    </citation>
    <scope>NUCLEOTIDE SEQUENCE</scope>
    <source>
        <strain evidence="1">SY212</strain>
    </source>
</reference>
<comment type="caution">
    <text evidence="1">The sequence shown here is derived from an EMBL/GenBank/DDBJ whole genome shotgun (WGS) entry which is preliminary data.</text>
</comment>